<sequence length="59" mass="6664">AKKPEIGADKAESLTEAEGGKEADTTETHIKRLQNLRKELAYLSETDWMYESLDKKPAQ</sequence>
<reference evidence="2" key="1">
    <citation type="submission" date="2025-08" db="UniProtKB">
        <authorList>
            <consortium name="RefSeq"/>
        </authorList>
    </citation>
    <scope>IDENTIFICATION</scope>
</reference>
<feature type="non-terminal residue" evidence="2">
    <location>
        <position position="1"/>
    </location>
</feature>
<proteinExistence type="predicted"/>
<name>A0A6P4E1J0_DRORH</name>
<protein>
    <submittedName>
        <fullName evidence="2">Uncharacterized protein LOC108039362</fullName>
    </submittedName>
</protein>
<accession>A0A6P4E1J0</accession>
<organism evidence="2">
    <name type="scientific">Drosophila rhopaloa</name>
    <name type="common">Fruit fly</name>
    <dbReference type="NCBI Taxonomy" id="1041015"/>
    <lineage>
        <taxon>Eukaryota</taxon>
        <taxon>Metazoa</taxon>
        <taxon>Ecdysozoa</taxon>
        <taxon>Arthropoda</taxon>
        <taxon>Hexapoda</taxon>
        <taxon>Insecta</taxon>
        <taxon>Pterygota</taxon>
        <taxon>Neoptera</taxon>
        <taxon>Endopterygota</taxon>
        <taxon>Diptera</taxon>
        <taxon>Brachycera</taxon>
        <taxon>Muscomorpha</taxon>
        <taxon>Ephydroidea</taxon>
        <taxon>Drosophilidae</taxon>
        <taxon>Drosophila</taxon>
        <taxon>Sophophora</taxon>
    </lineage>
</organism>
<dbReference type="AlphaFoldDB" id="A0A6P4E1J0"/>
<feature type="region of interest" description="Disordered" evidence="1">
    <location>
        <begin position="1"/>
        <end position="28"/>
    </location>
</feature>
<gene>
    <name evidence="2" type="primary">LOC108039362</name>
</gene>
<evidence type="ECO:0000256" key="1">
    <source>
        <dbReference type="SAM" id="MobiDB-lite"/>
    </source>
</evidence>
<dbReference type="RefSeq" id="XP_016971830.1">
    <property type="nucleotide sequence ID" value="XM_017116341.1"/>
</dbReference>
<evidence type="ECO:0000313" key="2">
    <source>
        <dbReference type="RefSeq" id="XP_016971830.1"/>
    </source>
</evidence>
<dbReference type="OrthoDB" id="6374621at2759"/>